<organism evidence="2 3">
    <name type="scientific">Mythimna separata</name>
    <name type="common">Oriental armyworm</name>
    <name type="synonym">Pseudaletia separata</name>
    <dbReference type="NCBI Taxonomy" id="271217"/>
    <lineage>
        <taxon>Eukaryota</taxon>
        <taxon>Metazoa</taxon>
        <taxon>Ecdysozoa</taxon>
        <taxon>Arthropoda</taxon>
        <taxon>Hexapoda</taxon>
        <taxon>Insecta</taxon>
        <taxon>Pterygota</taxon>
        <taxon>Neoptera</taxon>
        <taxon>Endopterygota</taxon>
        <taxon>Lepidoptera</taxon>
        <taxon>Glossata</taxon>
        <taxon>Ditrysia</taxon>
        <taxon>Noctuoidea</taxon>
        <taxon>Noctuidae</taxon>
        <taxon>Noctuinae</taxon>
        <taxon>Hadenini</taxon>
        <taxon>Mythimna</taxon>
    </lineage>
</organism>
<keyword evidence="1" id="KW-0732">Signal</keyword>
<reference evidence="2" key="1">
    <citation type="submission" date="2023-03" db="EMBL/GenBank/DDBJ databases">
        <title>Chromosome-level genomes of two armyworms, Mythimna separata and Mythimna loreyi, provide insights into the biosynthesis and reception of sex pheromones.</title>
        <authorList>
            <person name="Zhao H."/>
        </authorList>
    </citation>
    <scope>NUCLEOTIDE SEQUENCE</scope>
    <source>
        <strain evidence="2">BeijingLab</strain>
        <tissue evidence="2">Pupa</tissue>
    </source>
</reference>
<name>A0AAD7YDB9_MYTSE</name>
<feature type="chain" id="PRO_5042234416" evidence="1">
    <location>
        <begin position="26"/>
        <end position="405"/>
    </location>
</feature>
<proteinExistence type="predicted"/>
<dbReference type="AlphaFoldDB" id="A0AAD7YDB9"/>
<evidence type="ECO:0000313" key="3">
    <source>
        <dbReference type="Proteomes" id="UP001231518"/>
    </source>
</evidence>
<feature type="signal peptide" evidence="1">
    <location>
        <begin position="1"/>
        <end position="25"/>
    </location>
</feature>
<evidence type="ECO:0000256" key="1">
    <source>
        <dbReference type="SAM" id="SignalP"/>
    </source>
</evidence>
<gene>
    <name evidence="2" type="ORF">PYW07_008580</name>
</gene>
<keyword evidence="3" id="KW-1185">Reference proteome</keyword>
<comment type="caution">
    <text evidence="2">The sequence shown here is derived from an EMBL/GenBank/DDBJ whole genome shotgun (WGS) entry which is preliminary data.</text>
</comment>
<dbReference type="EMBL" id="JARGEI010000022">
    <property type="protein sequence ID" value="KAJ8711338.1"/>
    <property type="molecule type" value="Genomic_DNA"/>
</dbReference>
<sequence>MNDIQKKMLALMCLFFSIFAKIGEGQNFDDFEAYERLSKKQEMPKYAEPVPFGHITREGFGDPFSSIKQPVDKLELLLRTPKDQQEAIEELENVKRTNLLFLNPNVPNVFGRPNPKEELILERYVNPQPEINETKMLKWYDLPTIQARNAMLPPKKQYIPRKKSGPPGPKPAMPPNMSKLSFFSKDSFGLVHDRPVSPVNWTTCDEFAVGAVFSPKDIVNLKWTPFYVWESDIEVDIATEHTFEYPSNKLVNEYHAKYNKMLNKTIDWTKAKLLMKGIADALLIAADKRGLFHVLVKHEIPDGATNMQLPSITLRMKIEDPYLVMTYCEKHFATLMAVSGNEPTEYKEMKAEAATIKFKGPGRPIWRDYEAEKETLRSIHEAKLREEKDKFIVINEPLPPIGQWD</sequence>
<evidence type="ECO:0000313" key="2">
    <source>
        <dbReference type="EMBL" id="KAJ8711338.1"/>
    </source>
</evidence>
<protein>
    <submittedName>
        <fullName evidence="2">Uncharacterized protein</fullName>
    </submittedName>
</protein>
<accession>A0AAD7YDB9</accession>
<dbReference type="Proteomes" id="UP001231518">
    <property type="component" value="Chromosome 21"/>
</dbReference>